<dbReference type="Pfam" id="PF00339">
    <property type="entry name" value="Arrestin_N"/>
    <property type="match status" value="1"/>
</dbReference>
<dbReference type="Proteomes" id="UP000242146">
    <property type="component" value="Unassembled WGS sequence"/>
</dbReference>
<gene>
    <name evidence="2" type="ORF">DM01DRAFT_1054574</name>
</gene>
<dbReference type="InterPro" id="IPR014752">
    <property type="entry name" value="Arrestin-like_C"/>
</dbReference>
<protein>
    <recommendedName>
        <fullName evidence="1">Arrestin-like N-terminal domain-containing protein</fullName>
    </recommendedName>
</protein>
<name>A0A1X2GFL3_9FUNG</name>
<feature type="domain" description="Arrestin-like N-terminal" evidence="1">
    <location>
        <begin position="25"/>
        <end position="147"/>
    </location>
</feature>
<accession>A0A1X2GFL3</accession>
<evidence type="ECO:0000259" key="1">
    <source>
        <dbReference type="Pfam" id="PF00339"/>
    </source>
</evidence>
<proteinExistence type="predicted"/>
<comment type="caution">
    <text evidence="2">The sequence shown here is derived from an EMBL/GenBank/DDBJ whole genome shotgun (WGS) entry which is preliminary data.</text>
</comment>
<reference evidence="2 3" key="1">
    <citation type="submission" date="2016-07" db="EMBL/GenBank/DDBJ databases">
        <title>Pervasive Adenine N6-methylation of Active Genes in Fungi.</title>
        <authorList>
            <consortium name="DOE Joint Genome Institute"/>
            <person name="Mondo S.J."/>
            <person name="Dannebaum R.O."/>
            <person name="Kuo R.C."/>
            <person name="Labutti K."/>
            <person name="Haridas S."/>
            <person name="Kuo A."/>
            <person name="Salamov A."/>
            <person name="Ahrendt S.R."/>
            <person name="Lipzen A."/>
            <person name="Sullivan W."/>
            <person name="Andreopoulos W.B."/>
            <person name="Clum A."/>
            <person name="Lindquist E."/>
            <person name="Daum C."/>
            <person name="Ramamoorthy G.K."/>
            <person name="Gryganskyi A."/>
            <person name="Culley D."/>
            <person name="Magnuson J.K."/>
            <person name="James T.Y."/>
            <person name="O'Malley M.A."/>
            <person name="Stajich J.E."/>
            <person name="Spatafora J.W."/>
            <person name="Visel A."/>
            <person name="Grigoriev I.V."/>
        </authorList>
    </citation>
    <scope>NUCLEOTIDE SEQUENCE [LARGE SCALE GENOMIC DNA]</scope>
    <source>
        <strain evidence="2 3">NRRL 3301</strain>
    </source>
</reference>
<evidence type="ECO:0000313" key="3">
    <source>
        <dbReference type="Proteomes" id="UP000242146"/>
    </source>
</evidence>
<dbReference type="InterPro" id="IPR011021">
    <property type="entry name" value="Arrestin-like_N"/>
</dbReference>
<dbReference type="Gene3D" id="2.60.40.640">
    <property type="match status" value="1"/>
</dbReference>
<dbReference type="EMBL" id="MCGT01000017">
    <property type="protein sequence ID" value="ORX52695.1"/>
    <property type="molecule type" value="Genomic_DNA"/>
</dbReference>
<keyword evidence="3" id="KW-1185">Reference proteome</keyword>
<organism evidence="2 3">
    <name type="scientific">Hesseltinella vesiculosa</name>
    <dbReference type="NCBI Taxonomy" id="101127"/>
    <lineage>
        <taxon>Eukaryota</taxon>
        <taxon>Fungi</taxon>
        <taxon>Fungi incertae sedis</taxon>
        <taxon>Mucoromycota</taxon>
        <taxon>Mucoromycotina</taxon>
        <taxon>Mucoromycetes</taxon>
        <taxon>Mucorales</taxon>
        <taxon>Cunninghamellaceae</taxon>
        <taxon>Hesseltinella</taxon>
    </lineage>
</organism>
<sequence length="241" mass="27443">MTKKIIAVDLTFPDQTEFYGPRPNDKHSTYPKRQKLRGKLRLITSQPTSLASVEIRFKGMSQLHWRHPLAKSLLASRLHGSKLIRKSKHVLLHDATIPSGVTDLGFEVTIPGYVYPSYSTDFMSIQYLVSARIVPVGKFAKDIQVERPVFVRKTLMPKDVAQGMITGYQVPQRTMHGQRPHWLAWEFKVPKWACIGNEVSFVGCLRPLQEHVLVEKIQVDVVQEELYHDDAGPATTTRCLL</sequence>
<evidence type="ECO:0000313" key="2">
    <source>
        <dbReference type="EMBL" id="ORX52695.1"/>
    </source>
</evidence>
<dbReference type="OrthoDB" id="2333384at2759"/>
<dbReference type="AlphaFoldDB" id="A0A1X2GFL3"/>
<dbReference type="STRING" id="101127.A0A1X2GFL3"/>